<reference evidence="5" key="1">
    <citation type="journal article" date="2019" name="Int. J. Syst. Evol. Microbiol.">
        <title>The Global Catalogue of Microorganisms (GCM) 10K type strain sequencing project: providing services to taxonomists for standard genome sequencing and annotation.</title>
        <authorList>
            <consortium name="The Broad Institute Genomics Platform"/>
            <consortium name="The Broad Institute Genome Sequencing Center for Infectious Disease"/>
            <person name="Wu L."/>
            <person name="Ma J."/>
        </authorList>
    </citation>
    <scope>NUCLEOTIDE SEQUENCE [LARGE SCALE GENOMIC DNA]</scope>
    <source>
        <strain evidence="5">CCUG 56029</strain>
    </source>
</reference>
<keyword evidence="2" id="KW-0472">Membrane</keyword>
<dbReference type="EMBL" id="JBHSEH010000005">
    <property type="protein sequence ID" value="MFC4425851.1"/>
    <property type="molecule type" value="Genomic_DNA"/>
</dbReference>
<keyword evidence="2" id="KW-1133">Transmembrane helix</keyword>
<feature type="domain" description="HAMP" evidence="3">
    <location>
        <begin position="495"/>
        <end position="547"/>
    </location>
</feature>
<dbReference type="Proteomes" id="UP001595998">
    <property type="component" value="Unassembled WGS sequence"/>
</dbReference>
<evidence type="ECO:0000313" key="4">
    <source>
        <dbReference type="EMBL" id="MFC4425851.1"/>
    </source>
</evidence>
<proteinExistence type="predicted"/>
<keyword evidence="5" id="KW-1185">Reference proteome</keyword>
<organism evidence="4 5">
    <name type="scientific">Deinococcus navajonensis</name>
    <dbReference type="NCBI Taxonomy" id="309884"/>
    <lineage>
        <taxon>Bacteria</taxon>
        <taxon>Thermotogati</taxon>
        <taxon>Deinococcota</taxon>
        <taxon>Deinococci</taxon>
        <taxon>Deinococcales</taxon>
        <taxon>Deinococcaceae</taxon>
        <taxon>Deinococcus</taxon>
    </lineage>
</organism>
<gene>
    <name evidence="4" type="ORF">ACFOZ9_06465</name>
</gene>
<feature type="region of interest" description="Disordered" evidence="1">
    <location>
        <begin position="235"/>
        <end position="261"/>
    </location>
</feature>
<feature type="transmembrane region" description="Helical" evidence="2">
    <location>
        <begin position="472"/>
        <end position="494"/>
    </location>
</feature>
<evidence type="ECO:0000256" key="2">
    <source>
        <dbReference type="SAM" id="Phobius"/>
    </source>
</evidence>
<dbReference type="SUPFAM" id="SSF158472">
    <property type="entry name" value="HAMP domain-like"/>
    <property type="match status" value="1"/>
</dbReference>
<protein>
    <submittedName>
        <fullName evidence="4">HAMP domain-containing protein</fullName>
    </submittedName>
</protein>
<comment type="caution">
    <text evidence="4">The sequence shown here is derived from an EMBL/GenBank/DDBJ whole genome shotgun (WGS) entry which is preliminary data.</text>
</comment>
<dbReference type="Pfam" id="PF00672">
    <property type="entry name" value="HAMP"/>
    <property type="match status" value="1"/>
</dbReference>
<keyword evidence="2" id="KW-0812">Transmembrane</keyword>
<dbReference type="PROSITE" id="PS50885">
    <property type="entry name" value="HAMP"/>
    <property type="match status" value="1"/>
</dbReference>
<dbReference type="CDD" id="cd06225">
    <property type="entry name" value="HAMP"/>
    <property type="match status" value="1"/>
</dbReference>
<dbReference type="Gene3D" id="6.10.340.10">
    <property type="match status" value="1"/>
</dbReference>
<evidence type="ECO:0000313" key="5">
    <source>
        <dbReference type="Proteomes" id="UP001595998"/>
    </source>
</evidence>
<dbReference type="PANTHER" id="PTHR32089">
    <property type="entry name" value="METHYL-ACCEPTING CHEMOTAXIS PROTEIN MCPB"/>
    <property type="match status" value="1"/>
</dbReference>
<dbReference type="InterPro" id="IPR003660">
    <property type="entry name" value="HAMP_dom"/>
</dbReference>
<name>A0ABV8XJT2_9DEIO</name>
<accession>A0ABV8XJT2</accession>
<dbReference type="SMART" id="SM00304">
    <property type="entry name" value="HAMP"/>
    <property type="match status" value="1"/>
</dbReference>
<evidence type="ECO:0000259" key="3">
    <source>
        <dbReference type="PROSITE" id="PS50885"/>
    </source>
</evidence>
<dbReference type="PANTHER" id="PTHR32089:SF120">
    <property type="entry name" value="METHYL-ACCEPTING CHEMOTAXIS PROTEIN TLPQ"/>
    <property type="match status" value="1"/>
</dbReference>
<evidence type="ECO:0000256" key="1">
    <source>
        <dbReference type="SAM" id="MobiDB-lite"/>
    </source>
</evidence>
<dbReference type="RefSeq" id="WP_380037643.1">
    <property type="nucleotide sequence ID" value="NZ_JBHSEH010000005.1"/>
</dbReference>
<sequence>MKYTVVIRQPVPETALPELEQQLQERFGLNAEQARRLASRRAGRLMKPTGRARAELLLSVFESIGAQVALEEVREETGLLSEPFQGVSGGAATAAFGASSGGAAVATATLDDAPLATGPSALTPTWMSGTGEHPGASVAGWSDAPGGAAVAAWPEAAPPLAPERPRSTQGSDAFLPDAGAEQVPLVTTPAAEDPSDKSVVVATTAPDASPAPAAAEADVWSDFTGALTITDSTPAQAKTDAGAPVTALTEEPGAVSSRPRRSLAQQMTISTLTPLLLSTGLTLGLLSLILPGLQRQLVQQNAQAVAVAVGTSLDTSNQESVNAQLDTLLSRSAVGFVRVELPDGTTYFRSRNPAVDSIMQARVADFVRENPNTGTFQSGGSAADAYREQLKQLEDVGAGESAQAQELRDAIAAPENSKADRTAYVTSRLGVVETQDGKRSTVSGATDSSDLLYRIAVGVPNTQAATNLRNTLLLVLGVSLLALGVAAALALRAARRVVQPIERLVKVADAISMGDLTHPVQAERNDEIGDLAQALERMRLSLEAAMERLRRRKRA</sequence>
<feature type="transmembrane region" description="Helical" evidence="2">
    <location>
        <begin position="267"/>
        <end position="290"/>
    </location>
</feature>